<dbReference type="EMBL" id="GIFC01000974">
    <property type="protein sequence ID" value="MXU83057.1"/>
    <property type="molecule type" value="Transcribed_RNA"/>
</dbReference>
<sequence length="73" mass="8054">MSFALCHRKSRWSSSRAWTSPVAVAWNRTVSAPSTPSTCSVQRKTRSTALRSGTLSPKIWHCRSKGSLSPCMT</sequence>
<name>A0A6B0U1H5_IXORI</name>
<evidence type="ECO:0000313" key="1">
    <source>
        <dbReference type="EMBL" id="MXU83057.1"/>
    </source>
</evidence>
<organism evidence="1">
    <name type="scientific">Ixodes ricinus</name>
    <name type="common">Common tick</name>
    <name type="synonym">Acarus ricinus</name>
    <dbReference type="NCBI Taxonomy" id="34613"/>
    <lineage>
        <taxon>Eukaryota</taxon>
        <taxon>Metazoa</taxon>
        <taxon>Ecdysozoa</taxon>
        <taxon>Arthropoda</taxon>
        <taxon>Chelicerata</taxon>
        <taxon>Arachnida</taxon>
        <taxon>Acari</taxon>
        <taxon>Parasitiformes</taxon>
        <taxon>Ixodida</taxon>
        <taxon>Ixodoidea</taxon>
        <taxon>Ixodidae</taxon>
        <taxon>Ixodinae</taxon>
        <taxon>Ixodes</taxon>
    </lineage>
</organism>
<reference evidence="1" key="1">
    <citation type="submission" date="2019-12" db="EMBL/GenBank/DDBJ databases">
        <title>An insight into the sialome of adult female Ixodes ricinus ticks feeding for 6 days.</title>
        <authorList>
            <person name="Perner J."/>
            <person name="Ribeiro J.M.C."/>
        </authorList>
    </citation>
    <scope>NUCLEOTIDE SEQUENCE</scope>
    <source>
        <strain evidence="1">Semi-engorged</strain>
        <tissue evidence="1">Salivary glands</tissue>
    </source>
</reference>
<proteinExistence type="predicted"/>
<dbReference type="AlphaFoldDB" id="A0A6B0U1H5"/>
<accession>A0A6B0U1H5</accession>
<protein>
    <submittedName>
        <fullName evidence="1">Uncharacterized protein</fullName>
    </submittedName>
</protein>